<dbReference type="InterPro" id="IPR012902">
    <property type="entry name" value="N_methyl_site"/>
</dbReference>
<gene>
    <name evidence="2" type="ORF">L0P79_03265</name>
    <name evidence="3" type="ORF">NE579_03615</name>
</gene>
<dbReference type="RefSeq" id="WP_238073169.1">
    <property type="nucleotide sequence ID" value="NZ_JAKNJB010000004.1"/>
</dbReference>
<dbReference type="AlphaFoldDB" id="A0AAW5JHJ0"/>
<dbReference type="EMBL" id="JAKNJB010000004">
    <property type="protein sequence ID" value="MCG4526092.1"/>
    <property type="molecule type" value="Genomic_DNA"/>
</dbReference>
<keyword evidence="1" id="KW-1133">Transmembrane helix</keyword>
<dbReference type="Proteomes" id="UP001200313">
    <property type="component" value="Unassembled WGS sequence"/>
</dbReference>
<evidence type="ECO:0000313" key="3">
    <source>
        <dbReference type="EMBL" id="MCQ4769556.1"/>
    </source>
</evidence>
<keyword evidence="1" id="KW-0472">Membrane</keyword>
<reference evidence="2 4" key="1">
    <citation type="submission" date="2022-01" db="EMBL/GenBank/DDBJ databases">
        <title>Collection of gut derived symbiotic bacterial strains cultured from healthy donors.</title>
        <authorList>
            <person name="Lin H."/>
            <person name="Kohout C."/>
            <person name="Waligurski E."/>
            <person name="Pamer E.G."/>
        </authorList>
    </citation>
    <scope>NUCLEOTIDE SEQUENCE [LARGE SCALE GENOMIC DNA]</scope>
    <source>
        <strain evidence="2 4">DFI.3.7</strain>
    </source>
</reference>
<dbReference type="SUPFAM" id="SSF54523">
    <property type="entry name" value="Pili subunits"/>
    <property type="match status" value="1"/>
</dbReference>
<comment type="caution">
    <text evidence="3">The sequence shown here is derived from an EMBL/GenBank/DDBJ whole genome shotgun (WGS) entry which is preliminary data.</text>
</comment>
<keyword evidence="1" id="KW-0812">Transmembrane</keyword>
<name>A0AAW5JHJ0_9FIRM</name>
<keyword evidence="4" id="KW-1185">Reference proteome</keyword>
<sequence>MRQRKNQGFTLVELIVASAIMGIVALASAGFLSAGARTYRSVNYSLRLQYESQLTMAQLQEYLIDCNGGIVWDGTDLYVLNVSADAPSDASVGTLHCFRYSHTDQTLYYGENRPRSAVGPSADDLLSEHISAMSVNLDAVNSSVTVELTFTRQNKSYTSAQTLSLRNRPAVSSSLSDLLDLIYPVP</sequence>
<evidence type="ECO:0000313" key="2">
    <source>
        <dbReference type="EMBL" id="MCG4526092.1"/>
    </source>
</evidence>
<feature type="transmembrane region" description="Helical" evidence="1">
    <location>
        <begin position="12"/>
        <end position="32"/>
    </location>
</feature>
<dbReference type="Pfam" id="PF07963">
    <property type="entry name" value="N_methyl"/>
    <property type="match status" value="1"/>
</dbReference>
<reference evidence="3" key="2">
    <citation type="submission" date="2022-06" db="EMBL/GenBank/DDBJ databases">
        <title>Isolation of gut microbiota from human fecal samples.</title>
        <authorList>
            <person name="Pamer E.G."/>
            <person name="Barat B."/>
            <person name="Waligurski E."/>
            <person name="Medina S."/>
            <person name="Paddock L."/>
            <person name="Mostad J."/>
        </authorList>
    </citation>
    <scope>NUCLEOTIDE SEQUENCE</scope>
    <source>
        <strain evidence="3">DFI.9.91</strain>
    </source>
</reference>
<protein>
    <submittedName>
        <fullName evidence="3">Prepilin-type N-terminal cleavage/methylation domain-containing protein</fullName>
    </submittedName>
</protein>
<evidence type="ECO:0000313" key="4">
    <source>
        <dbReference type="Proteomes" id="UP001200313"/>
    </source>
</evidence>
<dbReference type="PROSITE" id="PS00409">
    <property type="entry name" value="PROKAR_NTER_METHYL"/>
    <property type="match status" value="1"/>
</dbReference>
<proteinExistence type="predicted"/>
<dbReference type="InterPro" id="IPR045584">
    <property type="entry name" value="Pilin-like"/>
</dbReference>
<accession>A0AAW5JHJ0</accession>
<organism evidence="3 5">
    <name type="scientific">Intestinimonas massiliensis</name>
    <name type="common">ex Afouda et al. 2020</name>
    <dbReference type="NCBI Taxonomy" id="1673721"/>
    <lineage>
        <taxon>Bacteria</taxon>
        <taxon>Bacillati</taxon>
        <taxon>Bacillota</taxon>
        <taxon>Clostridia</taxon>
        <taxon>Eubacteriales</taxon>
        <taxon>Intestinimonas</taxon>
    </lineage>
</organism>
<evidence type="ECO:0000256" key="1">
    <source>
        <dbReference type="SAM" id="Phobius"/>
    </source>
</evidence>
<dbReference type="Proteomes" id="UP001204562">
    <property type="component" value="Unassembled WGS sequence"/>
</dbReference>
<dbReference type="NCBIfam" id="TIGR02532">
    <property type="entry name" value="IV_pilin_GFxxxE"/>
    <property type="match status" value="1"/>
</dbReference>
<dbReference type="EMBL" id="JANFYS010000005">
    <property type="protein sequence ID" value="MCQ4769556.1"/>
    <property type="molecule type" value="Genomic_DNA"/>
</dbReference>
<evidence type="ECO:0000313" key="5">
    <source>
        <dbReference type="Proteomes" id="UP001204562"/>
    </source>
</evidence>